<reference evidence="3 4" key="1">
    <citation type="submission" date="2017-01" db="EMBL/GenBank/DDBJ databases">
        <authorList>
            <person name="Mah S.A."/>
            <person name="Swanson W.J."/>
            <person name="Moy G.W."/>
            <person name="Vacquier V.D."/>
        </authorList>
    </citation>
    <scope>NUCLEOTIDE SEQUENCE [LARGE SCALE GENOMIC DNA]</scope>
    <source>
        <strain evidence="3 4">GSMNP</strain>
    </source>
</reference>
<dbReference type="EMBL" id="LSSN01000741">
    <property type="protein sequence ID" value="OMJ22546.1"/>
    <property type="molecule type" value="Genomic_DNA"/>
</dbReference>
<feature type="region of interest" description="Disordered" evidence="1">
    <location>
        <begin position="1128"/>
        <end position="1147"/>
    </location>
</feature>
<dbReference type="PANTHER" id="PTHR33066:SF2">
    <property type="entry name" value="FILAGGRIN-2-LIKE"/>
    <property type="match status" value="1"/>
</dbReference>
<protein>
    <recommendedName>
        <fullName evidence="2">C2H2-type domain-containing protein</fullName>
    </recommendedName>
</protein>
<keyword evidence="4" id="KW-1185">Reference proteome</keyword>
<feature type="region of interest" description="Disordered" evidence="1">
    <location>
        <begin position="267"/>
        <end position="291"/>
    </location>
</feature>
<feature type="compositionally biased region" description="Polar residues" evidence="1">
    <location>
        <begin position="309"/>
        <end position="321"/>
    </location>
</feature>
<dbReference type="PROSITE" id="PS00028">
    <property type="entry name" value="ZINC_FINGER_C2H2_1"/>
    <property type="match status" value="1"/>
</dbReference>
<evidence type="ECO:0000259" key="2">
    <source>
        <dbReference type="PROSITE" id="PS00028"/>
    </source>
</evidence>
<dbReference type="Proteomes" id="UP000187283">
    <property type="component" value="Unassembled WGS sequence"/>
</dbReference>
<feature type="compositionally biased region" description="Basic residues" evidence="1">
    <location>
        <begin position="201"/>
        <end position="212"/>
    </location>
</feature>
<feature type="region of interest" description="Disordered" evidence="1">
    <location>
        <begin position="304"/>
        <end position="398"/>
    </location>
</feature>
<feature type="region of interest" description="Disordered" evidence="1">
    <location>
        <begin position="201"/>
        <end position="226"/>
    </location>
</feature>
<sequence length="1147" mass="129517">MEQELIQLIKDLTNKVNILYEDRERQGTSNEQRMNVQNSDVEDPHLRVRASAYEVENYPELIEEFPDMEDDIFRSPLKDDERKEIVYGYPKFKFVNYQPPPLNDTAPTAVKRFMDCYQYRHEQLRSGRTVDPDNDDDIIAMDSIRRLITDLASSISQSRVENIHKSLEFRGKAPQMVEPTVKPIYEEEKFEALLATKKTAVKPKGSRTRPFRQRQQPASDHSPTTKLGRWFKILSKGQETKTSIRFQNSYPVGGRLARFRAAWEKLTDSTPPQFPARPRTPITPGLPRKKSPVEHLLVDPKDLPINAPQARNINFPSSSQQTKDDQGVCENDHRRSGGTSIQTGNRGSMETEPRFLQPSFYDPQEDWRPPPGYGSEETEQIRNTSGSNGMGGSSSSESYPLVYPSALWSIHQPVDLHKDSTPGYQLVETARDQDCRLLGRYTNHRQDQEIVLTEHQLCSKKTNKPGIPSEGIEILPHSQTDNQTLGYGDKLQGHVSKGPKGQGQRLKVRSIEAYLQRPNNSENHGFIHWEGSSNVSSSTTRASNAQTFVRVEELYTEQNEIMDSVCNSHSTSPPEFDLVERPAIEMEWPIVPSRKSRAGSFYRCQRHSLGDRCGIPILLGFVASIRGLSPHQRQRIDECIICTPTPKCCWSLCVGLFRQYHNVGIRNTSGSNGMGGSSSSESYPLVYPSALWSIHQPVDLHKDSTPGYQLVETARDQDCRLLGRYTNHRQDQEIVLTEHQLCSKKTNKPGIPSEGIEILPHSQTDNQTLGYGDKLQGHVSKGPKGQGQRLKVRSIEAYLQRPNNSENHGFIHWEGSSNVSSSTTRASNAQTFVRVEELYTEQNEIMDSVCNSHSTSPPEFDLVERPAIEMEWPIVPSRKSRAGSFYRFQRHSLGDRCGISILLGFVASIRGLSPHQRQRIVECIICTPTPKCCWSLCVGLFRQYHNVGIHFRRHMGSLPENQHPPPDDVCAYISESSGCSQQIDCSNRVVNPEHDLQQDHLSLWHSRRGPICNQEEHQVTQLLQLVPGQGSSRNQRLVSQLGPMVQPVLLSTLEPDPTGITEAIWYPDLLKLTVQQPIILEASVIVPEPKSGKSPITDNKSWSLALWRISGVASKLKAILNTQLDSWSQTNGQSKEGLGIRPYNKDS</sequence>
<organism evidence="3 4">
    <name type="scientific">Smittium culicis</name>
    <dbReference type="NCBI Taxonomy" id="133412"/>
    <lineage>
        <taxon>Eukaryota</taxon>
        <taxon>Fungi</taxon>
        <taxon>Fungi incertae sedis</taxon>
        <taxon>Zoopagomycota</taxon>
        <taxon>Kickxellomycotina</taxon>
        <taxon>Harpellomycetes</taxon>
        <taxon>Harpellales</taxon>
        <taxon>Legeriomycetaceae</taxon>
        <taxon>Smittium</taxon>
    </lineage>
</organism>
<accession>A0A1R1Y7A4</accession>
<evidence type="ECO:0000313" key="4">
    <source>
        <dbReference type="Proteomes" id="UP000187283"/>
    </source>
</evidence>
<evidence type="ECO:0000313" key="3">
    <source>
        <dbReference type="EMBL" id="OMJ22546.1"/>
    </source>
</evidence>
<proteinExistence type="predicted"/>
<feature type="compositionally biased region" description="Basic and acidic residues" evidence="1">
    <location>
        <begin position="322"/>
        <end position="335"/>
    </location>
</feature>
<feature type="compositionally biased region" description="Polar residues" evidence="1">
    <location>
        <begin position="337"/>
        <end position="348"/>
    </location>
</feature>
<dbReference type="AlphaFoldDB" id="A0A1R1Y7A4"/>
<name>A0A1R1Y7A4_9FUNG</name>
<feature type="compositionally biased region" description="Polar residues" evidence="1">
    <location>
        <begin position="213"/>
        <end position="225"/>
    </location>
</feature>
<feature type="domain" description="C2H2-type" evidence="2">
    <location>
        <begin position="932"/>
        <end position="954"/>
    </location>
</feature>
<comment type="caution">
    <text evidence="3">The sequence shown here is derived from an EMBL/GenBank/DDBJ whole genome shotgun (WGS) entry which is preliminary data.</text>
</comment>
<dbReference type="InterPro" id="IPR013087">
    <property type="entry name" value="Znf_C2H2_type"/>
</dbReference>
<evidence type="ECO:0000256" key="1">
    <source>
        <dbReference type="SAM" id="MobiDB-lite"/>
    </source>
</evidence>
<dbReference type="PANTHER" id="PTHR33066">
    <property type="entry name" value="INTEGRASE_SAM-LIKE_N DOMAIN-CONTAINING PROTEIN"/>
    <property type="match status" value="1"/>
</dbReference>
<gene>
    <name evidence="3" type="ORF">AYI70_g2817</name>
</gene>